<dbReference type="InterPro" id="IPR008915">
    <property type="entry name" value="Peptidase_M50"/>
</dbReference>
<evidence type="ECO:0000256" key="1">
    <source>
        <dbReference type="ARBA" id="ARBA00001947"/>
    </source>
</evidence>
<evidence type="ECO:0000259" key="8">
    <source>
        <dbReference type="Pfam" id="PF02163"/>
    </source>
</evidence>
<dbReference type="Proteomes" id="UP000597617">
    <property type="component" value="Unassembled WGS sequence"/>
</dbReference>
<keyword evidence="4 7" id="KW-0812">Transmembrane</keyword>
<protein>
    <submittedName>
        <fullName evidence="9">M50 family metallopeptidase</fullName>
    </submittedName>
</protein>
<evidence type="ECO:0000313" key="9">
    <source>
        <dbReference type="EMBL" id="MBF9237040.1"/>
    </source>
</evidence>
<evidence type="ECO:0000256" key="3">
    <source>
        <dbReference type="ARBA" id="ARBA00007931"/>
    </source>
</evidence>
<keyword evidence="10" id="KW-1185">Reference proteome</keyword>
<comment type="subcellular location">
    <subcellularLocation>
        <location evidence="2">Membrane</location>
        <topology evidence="2">Multi-pass membrane protein</topology>
    </subcellularLocation>
</comment>
<comment type="caution">
    <text evidence="9">The sequence shown here is derived from an EMBL/GenBank/DDBJ whole genome shotgun (WGS) entry which is preliminary data.</text>
</comment>
<sequence length="385" mass="41096">MKKFRKPLVFALCALLGAGVGVLGARYGPAWAHPGGAWSRGQVLGLLLSLPLAWLLAVLLHELGHVAAGHWQSFRFYWLAVGPFMWKKKAGRVRFEWNKNLNTAGGMALSVPPDDHELRRRFIAFALGGPLASLVWAGVAIGLFALLPAAPGAGQVLMGTIGASGGISGLLVVLTLVPMQLGGFSTDGARAVALWRNGPAGQLELAVLAATVRSIAGVRPRELQGPLLEAAAALPDELPFKLYVYHYLYLMALDAGATEAAGRHLAAYRDRLAQMPTAMHASVWLESAFFAAAHQHDLAAARAFQAQAQVTSFTPADLPARVEAALARFAGEADRARAQAQLALQELPNNLDQGSAQHYAEWLNDTLEWASQTDSNPGRMALVLK</sequence>
<feature type="transmembrane region" description="Helical" evidence="7">
    <location>
        <begin position="40"/>
        <end position="60"/>
    </location>
</feature>
<feature type="transmembrane region" description="Helical" evidence="7">
    <location>
        <begin position="122"/>
        <end position="150"/>
    </location>
</feature>
<feature type="transmembrane region" description="Helical" evidence="7">
    <location>
        <begin position="156"/>
        <end position="177"/>
    </location>
</feature>
<gene>
    <name evidence="9" type="ORF">I2I05_06490</name>
</gene>
<dbReference type="EMBL" id="JADQDQ010000002">
    <property type="protein sequence ID" value="MBF9237040.1"/>
    <property type="molecule type" value="Genomic_DNA"/>
</dbReference>
<comment type="cofactor">
    <cofactor evidence="1">
        <name>Zn(2+)</name>
        <dbReference type="ChEBI" id="CHEBI:29105"/>
    </cofactor>
</comment>
<reference evidence="9 10" key="1">
    <citation type="submission" date="2020-11" db="EMBL/GenBank/DDBJ databases">
        <authorList>
            <person name="Kim M.K."/>
        </authorList>
    </citation>
    <scope>NUCLEOTIDE SEQUENCE [LARGE SCALE GENOMIC DNA]</scope>
    <source>
        <strain evidence="9 10">BT683</strain>
    </source>
</reference>
<comment type="similarity">
    <text evidence="3">Belongs to the peptidase M50B family.</text>
</comment>
<organism evidence="9 10">
    <name type="scientific">Hymenobacter jeongseonensis</name>
    <dbReference type="NCBI Taxonomy" id="2791027"/>
    <lineage>
        <taxon>Bacteria</taxon>
        <taxon>Pseudomonadati</taxon>
        <taxon>Bacteroidota</taxon>
        <taxon>Cytophagia</taxon>
        <taxon>Cytophagales</taxon>
        <taxon>Hymenobacteraceae</taxon>
        <taxon>Hymenobacter</taxon>
    </lineage>
</organism>
<dbReference type="Pfam" id="PF02163">
    <property type="entry name" value="Peptidase_M50"/>
    <property type="match status" value="1"/>
</dbReference>
<evidence type="ECO:0000256" key="6">
    <source>
        <dbReference type="ARBA" id="ARBA00023136"/>
    </source>
</evidence>
<feature type="domain" description="Peptidase M50" evidence="8">
    <location>
        <begin position="54"/>
        <end position="247"/>
    </location>
</feature>
<name>A0ABS0IFE2_9BACT</name>
<evidence type="ECO:0000256" key="7">
    <source>
        <dbReference type="SAM" id="Phobius"/>
    </source>
</evidence>
<evidence type="ECO:0000256" key="2">
    <source>
        <dbReference type="ARBA" id="ARBA00004141"/>
    </source>
</evidence>
<evidence type="ECO:0000313" key="10">
    <source>
        <dbReference type="Proteomes" id="UP000597617"/>
    </source>
</evidence>
<evidence type="ECO:0000256" key="4">
    <source>
        <dbReference type="ARBA" id="ARBA00022692"/>
    </source>
</evidence>
<keyword evidence="5 7" id="KW-1133">Transmembrane helix</keyword>
<keyword evidence="6 7" id="KW-0472">Membrane</keyword>
<evidence type="ECO:0000256" key="5">
    <source>
        <dbReference type="ARBA" id="ARBA00022989"/>
    </source>
</evidence>
<accession>A0ABS0IFE2</accession>
<proteinExistence type="inferred from homology"/>
<dbReference type="RefSeq" id="WP_196281403.1">
    <property type="nucleotide sequence ID" value="NZ_JADQDQ010000002.1"/>
</dbReference>